<organism evidence="2 3">
    <name type="scientific">Clonorchis sinensis</name>
    <name type="common">Chinese liver fluke</name>
    <dbReference type="NCBI Taxonomy" id="79923"/>
    <lineage>
        <taxon>Eukaryota</taxon>
        <taxon>Metazoa</taxon>
        <taxon>Spiralia</taxon>
        <taxon>Lophotrochozoa</taxon>
        <taxon>Platyhelminthes</taxon>
        <taxon>Trematoda</taxon>
        <taxon>Digenea</taxon>
        <taxon>Opisthorchiida</taxon>
        <taxon>Opisthorchiata</taxon>
        <taxon>Opisthorchiidae</taxon>
        <taxon>Clonorchis</taxon>
    </lineage>
</organism>
<protein>
    <submittedName>
        <fullName evidence="2">Uncharacterized protein</fullName>
    </submittedName>
</protein>
<dbReference type="Proteomes" id="UP000008909">
    <property type="component" value="Unassembled WGS sequence"/>
</dbReference>
<name>G7YQT4_CLOSI</name>
<feature type="region of interest" description="Disordered" evidence="1">
    <location>
        <begin position="46"/>
        <end position="65"/>
    </location>
</feature>
<sequence>MEIAECNVATGHNFECLLPRRLFLNREGSHLVLFYHLTSHAERFTPGNNSAHESSRSPVLEPMPSGKRSVRNFYPCSANIYIGKSAAAQFSPFTAFQKAANEYIGYYCFQRIKRAPTVFYVASGFVTNTVSGHRKQEVEESGEAGNMLAFANNHQFLSDRHPVKGWPTEEKVDISRAPPNYRTPTHKVRQFVASEFCKVFTIPNICHSYRKCRLTYLRWLFEYNRSEQGLPFTLVPMATPSNFDGLREQFNLVMDKIPLLEPGNSMNVIGHLIGKFYKLIWLLNKLQLSSILTYSHFPAEISNVHLMLAHEPRAVPGDLLDCKFQPMGVVHEPFQTPANILKTVKFPKFANKRYA</sequence>
<accession>G7YQT4</accession>
<gene>
    <name evidence="2" type="ORF">CLF_107564</name>
</gene>
<dbReference type="EMBL" id="DF143994">
    <property type="protein sequence ID" value="GAA55314.1"/>
    <property type="molecule type" value="Genomic_DNA"/>
</dbReference>
<evidence type="ECO:0000256" key="1">
    <source>
        <dbReference type="SAM" id="MobiDB-lite"/>
    </source>
</evidence>
<evidence type="ECO:0000313" key="3">
    <source>
        <dbReference type="Proteomes" id="UP000008909"/>
    </source>
</evidence>
<dbReference type="AlphaFoldDB" id="G7YQT4"/>
<evidence type="ECO:0000313" key="2">
    <source>
        <dbReference type="EMBL" id="GAA55314.1"/>
    </source>
</evidence>
<keyword evidence="3" id="KW-1185">Reference proteome</keyword>
<reference key="2">
    <citation type="submission" date="2011-10" db="EMBL/GenBank/DDBJ databases">
        <title>The genome and transcriptome sequence of Clonorchis sinensis provide insights into the carcinogenic liver fluke.</title>
        <authorList>
            <person name="Wang X."/>
            <person name="Huang Y."/>
            <person name="Chen W."/>
            <person name="Liu H."/>
            <person name="Guo L."/>
            <person name="Chen Y."/>
            <person name="Luo F."/>
            <person name="Zhou W."/>
            <person name="Sun J."/>
            <person name="Mao Q."/>
            <person name="Liang P."/>
            <person name="Zhou C."/>
            <person name="Tian Y."/>
            <person name="Men J."/>
            <person name="Lv X."/>
            <person name="Huang L."/>
            <person name="Zhou J."/>
            <person name="Hu Y."/>
            <person name="Li R."/>
            <person name="Zhang F."/>
            <person name="Lei H."/>
            <person name="Li X."/>
            <person name="Hu X."/>
            <person name="Liang C."/>
            <person name="Xu J."/>
            <person name="Wu Z."/>
            <person name="Yu X."/>
        </authorList>
    </citation>
    <scope>NUCLEOTIDE SEQUENCE</scope>
    <source>
        <strain>Henan</strain>
    </source>
</reference>
<reference evidence="2" key="1">
    <citation type="journal article" date="2011" name="Genome Biol.">
        <title>The draft genome of the carcinogenic human liver fluke Clonorchis sinensis.</title>
        <authorList>
            <person name="Wang X."/>
            <person name="Chen W."/>
            <person name="Huang Y."/>
            <person name="Sun J."/>
            <person name="Men J."/>
            <person name="Liu H."/>
            <person name="Luo F."/>
            <person name="Guo L."/>
            <person name="Lv X."/>
            <person name="Deng C."/>
            <person name="Zhou C."/>
            <person name="Fan Y."/>
            <person name="Li X."/>
            <person name="Huang L."/>
            <person name="Hu Y."/>
            <person name="Liang C."/>
            <person name="Hu X."/>
            <person name="Xu J."/>
            <person name="Yu X."/>
        </authorList>
    </citation>
    <scope>NUCLEOTIDE SEQUENCE [LARGE SCALE GENOMIC DNA]</scope>
    <source>
        <strain evidence="2">Henan</strain>
    </source>
</reference>
<proteinExistence type="predicted"/>